<evidence type="ECO:0000313" key="3">
    <source>
        <dbReference type="EMBL" id="OWT59045.1"/>
    </source>
</evidence>
<dbReference type="RefSeq" id="WP_088603776.1">
    <property type="nucleotide sequence ID" value="NZ_NJIH01000007.1"/>
</dbReference>
<dbReference type="EMBL" id="NJIH01000007">
    <property type="protein sequence ID" value="OWT59045.1"/>
    <property type="molecule type" value="Genomic_DNA"/>
</dbReference>
<dbReference type="SMART" id="SM00530">
    <property type="entry name" value="HTH_XRE"/>
    <property type="match status" value="1"/>
</dbReference>
<reference evidence="4" key="1">
    <citation type="submission" date="2017-06" db="EMBL/GenBank/DDBJ databases">
        <title>Herbaspirillum phytohormonus sp. nov., isolated from the root nodule of Robinia pseudoacacia in lead-zinc mine.</title>
        <authorList>
            <person name="Fan M."/>
            <person name="Lin Y."/>
        </authorList>
    </citation>
    <scope>NUCLEOTIDE SEQUENCE [LARGE SCALE GENOMIC DNA]</scope>
    <source>
        <strain evidence="4">SC-089</strain>
    </source>
</reference>
<dbReference type="InterPro" id="IPR010982">
    <property type="entry name" value="Lambda_DNA-bd_dom_sf"/>
</dbReference>
<evidence type="ECO:0000259" key="2">
    <source>
        <dbReference type="PROSITE" id="PS50943"/>
    </source>
</evidence>
<evidence type="ECO:0000313" key="4">
    <source>
        <dbReference type="Proteomes" id="UP000214603"/>
    </source>
</evidence>
<gene>
    <name evidence="3" type="ORF">CEY11_12685</name>
</gene>
<evidence type="ECO:0000256" key="1">
    <source>
        <dbReference type="SAM" id="MobiDB-lite"/>
    </source>
</evidence>
<name>A0A225MCM0_9BURK</name>
<dbReference type="AlphaFoldDB" id="A0A225MCM0"/>
<proteinExistence type="predicted"/>
<dbReference type="Proteomes" id="UP000214603">
    <property type="component" value="Unassembled WGS sequence"/>
</dbReference>
<sequence>MNTFAERMRHARKLRHLTQAEVAIACGLSQGAIANYESGNRAAPKDIFGLAEALKVNAFWLRHGKGEMDPVPLSEPLVDEPGPKGSTHTWPFERIPPQSYWNLSVHDRQLVESTVLSLITSLSGGQ</sequence>
<dbReference type="Gene3D" id="1.10.260.40">
    <property type="entry name" value="lambda repressor-like DNA-binding domains"/>
    <property type="match status" value="1"/>
</dbReference>
<dbReference type="PROSITE" id="PS50943">
    <property type="entry name" value="HTH_CROC1"/>
    <property type="match status" value="1"/>
</dbReference>
<protein>
    <submittedName>
        <fullName evidence="3">Transcriptional regulator</fullName>
    </submittedName>
</protein>
<feature type="domain" description="HTH cro/C1-type" evidence="2">
    <location>
        <begin position="8"/>
        <end position="61"/>
    </location>
</feature>
<comment type="caution">
    <text evidence="3">The sequence shown here is derived from an EMBL/GenBank/DDBJ whole genome shotgun (WGS) entry which is preliminary data.</text>
</comment>
<organism evidence="3 4">
    <name type="scientific">Candidimonas nitroreducens</name>
    <dbReference type="NCBI Taxonomy" id="683354"/>
    <lineage>
        <taxon>Bacteria</taxon>
        <taxon>Pseudomonadati</taxon>
        <taxon>Pseudomonadota</taxon>
        <taxon>Betaproteobacteria</taxon>
        <taxon>Burkholderiales</taxon>
        <taxon>Alcaligenaceae</taxon>
        <taxon>Candidimonas</taxon>
    </lineage>
</organism>
<dbReference type="OrthoDB" id="9034362at2"/>
<feature type="region of interest" description="Disordered" evidence="1">
    <location>
        <begin position="70"/>
        <end position="91"/>
    </location>
</feature>
<dbReference type="SUPFAM" id="SSF47413">
    <property type="entry name" value="lambda repressor-like DNA-binding domains"/>
    <property type="match status" value="1"/>
</dbReference>
<accession>A0A225MCM0</accession>
<keyword evidence="4" id="KW-1185">Reference proteome</keyword>
<dbReference type="CDD" id="cd00093">
    <property type="entry name" value="HTH_XRE"/>
    <property type="match status" value="1"/>
</dbReference>
<dbReference type="GO" id="GO:0003677">
    <property type="term" value="F:DNA binding"/>
    <property type="evidence" value="ECO:0007669"/>
    <property type="project" value="InterPro"/>
</dbReference>
<dbReference type="Pfam" id="PF01381">
    <property type="entry name" value="HTH_3"/>
    <property type="match status" value="1"/>
</dbReference>
<dbReference type="InterPro" id="IPR001387">
    <property type="entry name" value="Cro/C1-type_HTH"/>
</dbReference>